<organism evidence="1 2">
    <name type="scientific">Staphylococcus hominis</name>
    <dbReference type="NCBI Taxonomy" id="1290"/>
    <lineage>
        <taxon>Bacteria</taxon>
        <taxon>Bacillati</taxon>
        <taxon>Bacillota</taxon>
        <taxon>Bacilli</taxon>
        <taxon>Bacillales</taxon>
        <taxon>Staphylococcaceae</taxon>
        <taxon>Staphylococcus</taxon>
    </lineage>
</organism>
<reference evidence="1 2" key="1">
    <citation type="submission" date="2019-09" db="EMBL/GenBank/DDBJ databases">
        <title>FDA dAtabase for Regulatory Grade micrObial Sequences (FDA-ARGOS): Supporting development and validation of Infectious Disease Dx tests.</title>
        <authorList>
            <person name="Sciortino C."/>
            <person name="Tallon L."/>
            <person name="Sadzewicz L."/>
            <person name="Vavikolanu K."/>
            <person name="Mehta A."/>
            <person name="Aluvathingal J."/>
            <person name="Nadendla S."/>
            <person name="Nandy P."/>
            <person name="Geyer C."/>
            <person name="Yan Y."/>
            <person name="Sichtig H."/>
        </authorList>
    </citation>
    <scope>NUCLEOTIDE SEQUENCE [LARGE SCALE GENOMIC DNA]</scope>
    <source>
        <strain evidence="1 2">FDAARGOS_661</strain>
    </source>
</reference>
<accession>A0A4Q9WTS2</accession>
<dbReference type="AlphaFoldDB" id="A0A4Q9WTS2"/>
<gene>
    <name evidence="1" type="ORF">FOB69_04355</name>
</gene>
<evidence type="ECO:0000313" key="2">
    <source>
        <dbReference type="Proteomes" id="UP000509636"/>
    </source>
</evidence>
<proteinExistence type="predicted"/>
<dbReference type="EMBL" id="CP054550">
    <property type="protein sequence ID" value="QKQ28771.1"/>
    <property type="molecule type" value="Genomic_DNA"/>
</dbReference>
<name>A0A4Q9WTS2_STAHO</name>
<protein>
    <submittedName>
        <fullName evidence="1">Uncharacterized protein</fullName>
    </submittedName>
</protein>
<dbReference type="KEGG" id="shom:EGX58_05195"/>
<dbReference type="Proteomes" id="UP000509636">
    <property type="component" value="Chromosome"/>
</dbReference>
<evidence type="ECO:0000313" key="1">
    <source>
        <dbReference type="EMBL" id="QKQ28771.1"/>
    </source>
</evidence>
<dbReference type="RefSeq" id="WP_002449319.1">
    <property type="nucleotide sequence ID" value="NZ_CAXOOJ010000004.1"/>
</dbReference>
<sequence length="87" mass="9362">MKQYMLSKVLLSVSIVTESVVAPIVVSNADQIHAADKQDGISNLTQKNKSVLHLSITDSNITGKINDNEILTLSDGKTTKQIGINVL</sequence>
<dbReference type="GeneID" id="58106235"/>